<evidence type="ECO:0000313" key="3">
    <source>
        <dbReference type="Proteomes" id="UP001139104"/>
    </source>
</evidence>
<dbReference type="EMBL" id="JAIVFP010000001">
    <property type="protein sequence ID" value="MCI4683898.1"/>
    <property type="molecule type" value="Genomic_DNA"/>
</dbReference>
<name>A0ABS9Z8E6_9HYPH</name>
<comment type="caution">
    <text evidence="2">The sequence shown here is derived from an EMBL/GenBank/DDBJ whole genome shotgun (WGS) entry which is preliminary data.</text>
</comment>
<organism evidence="2 3">
    <name type="scientific">Candidatus Rhodoblastus alkanivorans</name>
    <dbReference type="NCBI Taxonomy" id="2954117"/>
    <lineage>
        <taxon>Bacteria</taxon>
        <taxon>Pseudomonadati</taxon>
        <taxon>Pseudomonadota</taxon>
        <taxon>Alphaproteobacteria</taxon>
        <taxon>Hyphomicrobiales</taxon>
        <taxon>Rhodoblastaceae</taxon>
        <taxon>Rhodoblastus</taxon>
    </lineage>
</organism>
<evidence type="ECO:0000313" key="2">
    <source>
        <dbReference type="EMBL" id="MCI4683898.1"/>
    </source>
</evidence>
<sequence>MNKLAFAVAILWTMILPARAQNPVEIYRIKSACGGDAAALCAGVKPGGGRMLACLQGQQAKMSAPCRANLPEAKKLKDGAEATGKLPK</sequence>
<accession>A0ABS9Z8E6</accession>
<dbReference type="RefSeq" id="WP_243067817.1">
    <property type="nucleotide sequence ID" value="NZ_JAIVFK010000006.1"/>
</dbReference>
<protein>
    <submittedName>
        <fullName evidence="2">Cysteine rich repeat-containing protein</fullName>
    </submittedName>
</protein>
<evidence type="ECO:0000256" key="1">
    <source>
        <dbReference type="SAM" id="SignalP"/>
    </source>
</evidence>
<keyword evidence="3" id="KW-1185">Reference proteome</keyword>
<gene>
    <name evidence="2" type="ORF">K2U94_14190</name>
</gene>
<dbReference type="Proteomes" id="UP001139104">
    <property type="component" value="Unassembled WGS sequence"/>
</dbReference>
<keyword evidence="1" id="KW-0732">Signal</keyword>
<reference evidence="2" key="1">
    <citation type="journal article" date="2022" name="ISME J.">
        <title>Identification of active gaseous-alkane degraders at natural gas seeps.</title>
        <authorList>
            <person name="Farhan Ul Haque M."/>
            <person name="Hernandez M."/>
            <person name="Crombie A.T."/>
            <person name="Murrell J.C."/>
        </authorList>
    </citation>
    <scope>NUCLEOTIDE SEQUENCE</scope>
    <source>
        <strain evidence="2">PC2</strain>
    </source>
</reference>
<feature type="signal peptide" evidence="1">
    <location>
        <begin position="1"/>
        <end position="20"/>
    </location>
</feature>
<feature type="chain" id="PRO_5045798184" evidence="1">
    <location>
        <begin position="21"/>
        <end position="88"/>
    </location>
</feature>
<proteinExistence type="predicted"/>